<sequence length="104" mass="11625">MSDKHKNYSMSWSRVTVRGPRQDTDHTSTHIDISANKDPEIKNTPTFGGSFFRYSREGTLQVRHSIPLVELNCLATADLYSSYPRSSVFVCGVFNQLGVRANGA</sequence>
<dbReference type="AlphaFoldDB" id="A0AAV6VFZ9"/>
<feature type="region of interest" description="Disordered" evidence="1">
    <location>
        <begin position="1"/>
        <end position="42"/>
    </location>
</feature>
<dbReference type="Proteomes" id="UP000827092">
    <property type="component" value="Unassembled WGS sequence"/>
</dbReference>
<organism evidence="2 3">
    <name type="scientific">Oedothorax gibbosus</name>
    <dbReference type="NCBI Taxonomy" id="931172"/>
    <lineage>
        <taxon>Eukaryota</taxon>
        <taxon>Metazoa</taxon>
        <taxon>Ecdysozoa</taxon>
        <taxon>Arthropoda</taxon>
        <taxon>Chelicerata</taxon>
        <taxon>Arachnida</taxon>
        <taxon>Araneae</taxon>
        <taxon>Araneomorphae</taxon>
        <taxon>Entelegynae</taxon>
        <taxon>Araneoidea</taxon>
        <taxon>Linyphiidae</taxon>
        <taxon>Erigoninae</taxon>
        <taxon>Oedothorax</taxon>
    </lineage>
</organism>
<dbReference type="EMBL" id="JAFNEN010000080">
    <property type="protein sequence ID" value="KAG8195720.1"/>
    <property type="molecule type" value="Genomic_DNA"/>
</dbReference>
<accession>A0AAV6VFZ9</accession>
<feature type="compositionally biased region" description="Basic and acidic residues" evidence="1">
    <location>
        <begin position="20"/>
        <end position="41"/>
    </location>
</feature>
<reference evidence="2 3" key="1">
    <citation type="journal article" date="2022" name="Nat. Ecol. Evol.">
        <title>A masculinizing supergene underlies an exaggerated male reproductive morph in a spider.</title>
        <authorList>
            <person name="Hendrickx F."/>
            <person name="De Corte Z."/>
            <person name="Sonet G."/>
            <person name="Van Belleghem S.M."/>
            <person name="Kostlbacher S."/>
            <person name="Vangestel C."/>
        </authorList>
    </citation>
    <scope>NUCLEOTIDE SEQUENCE [LARGE SCALE GENOMIC DNA]</scope>
    <source>
        <strain evidence="2">W744_W776</strain>
    </source>
</reference>
<name>A0AAV6VFZ9_9ARAC</name>
<evidence type="ECO:0000313" key="3">
    <source>
        <dbReference type="Proteomes" id="UP000827092"/>
    </source>
</evidence>
<keyword evidence="3" id="KW-1185">Reference proteome</keyword>
<comment type="caution">
    <text evidence="2">The sequence shown here is derived from an EMBL/GenBank/DDBJ whole genome shotgun (WGS) entry which is preliminary data.</text>
</comment>
<protein>
    <submittedName>
        <fullName evidence="2">Uncharacterized protein</fullName>
    </submittedName>
</protein>
<gene>
    <name evidence="2" type="ORF">JTE90_002983</name>
</gene>
<evidence type="ECO:0000256" key="1">
    <source>
        <dbReference type="SAM" id="MobiDB-lite"/>
    </source>
</evidence>
<evidence type="ECO:0000313" key="2">
    <source>
        <dbReference type="EMBL" id="KAG8195720.1"/>
    </source>
</evidence>
<proteinExistence type="predicted"/>